<evidence type="ECO:0000313" key="1">
    <source>
        <dbReference type="EMBL" id="KAF2191846.1"/>
    </source>
</evidence>
<sequence>MQSAYAIYNQYPIRQDIAEDDNDPSFVMGDEFAQPVELPKDVDTIEVMILKREGYISKIPRKTRLERVQNAFQFH</sequence>
<proteinExistence type="predicted"/>
<dbReference type="Proteomes" id="UP000800200">
    <property type="component" value="Unassembled WGS sequence"/>
</dbReference>
<dbReference type="EMBL" id="ML994616">
    <property type="protein sequence ID" value="KAF2191846.1"/>
    <property type="molecule type" value="Genomic_DNA"/>
</dbReference>
<accession>A0A6A6EPL9</accession>
<organism evidence="1 2">
    <name type="scientific">Zopfia rhizophila CBS 207.26</name>
    <dbReference type="NCBI Taxonomy" id="1314779"/>
    <lineage>
        <taxon>Eukaryota</taxon>
        <taxon>Fungi</taxon>
        <taxon>Dikarya</taxon>
        <taxon>Ascomycota</taxon>
        <taxon>Pezizomycotina</taxon>
        <taxon>Dothideomycetes</taxon>
        <taxon>Dothideomycetes incertae sedis</taxon>
        <taxon>Zopfiaceae</taxon>
        <taxon>Zopfia</taxon>
    </lineage>
</organism>
<keyword evidence="2" id="KW-1185">Reference proteome</keyword>
<protein>
    <submittedName>
        <fullName evidence="1">Uncharacterized protein</fullName>
    </submittedName>
</protein>
<dbReference type="AlphaFoldDB" id="A0A6A6EPL9"/>
<reference evidence="1" key="1">
    <citation type="journal article" date="2020" name="Stud. Mycol.">
        <title>101 Dothideomycetes genomes: a test case for predicting lifestyles and emergence of pathogens.</title>
        <authorList>
            <person name="Haridas S."/>
            <person name="Albert R."/>
            <person name="Binder M."/>
            <person name="Bloem J."/>
            <person name="Labutti K."/>
            <person name="Salamov A."/>
            <person name="Andreopoulos B."/>
            <person name="Baker S."/>
            <person name="Barry K."/>
            <person name="Bills G."/>
            <person name="Bluhm B."/>
            <person name="Cannon C."/>
            <person name="Castanera R."/>
            <person name="Culley D."/>
            <person name="Daum C."/>
            <person name="Ezra D."/>
            <person name="Gonzalez J."/>
            <person name="Henrissat B."/>
            <person name="Kuo A."/>
            <person name="Liang C."/>
            <person name="Lipzen A."/>
            <person name="Lutzoni F."/>
            <person name="Magnuson J."/>
            <person name="Mondo S."/>
            <person name="Nolan M."/>
            <person name="Ohm R."/>
            <person name="Pangilinan J."/>
            <person name="Park H.-J."/>
            <person name="Ramirez L."/>
            <person name="Alfaro M."/>
            <person name="Sun H."/>
            <person name="Tritt A."/>
            <person name="Yoshinaga Y."/>
            <person name="Zwiers L.-H."/>
            <person name="Turgeon B."/>
            <person name="Goodwin S."/>
            <person name="Spatafora J."/>
            <person name="Crous P."/>
            <person name="Grigoriev I."/>
        </authorList>
    </citation>
    <scope>NUCLEOTIDE SEQUENCE</scope>
    <source>
        <strain evidence="1">CBS 207.26</strain>
    </source>
</reference>
<name>A0A6A6EPL9_9PEZI</name>
<evidence type="ECO:0000313" key="2">
    <source>
        <dbReference type="Proteomes" id="UP000800200"/>
    </source>
</evidence>
<gene>
    <name evidence="1" type="ORF">K469DRAFT_718900</name>
</gene>